<keyword evidence="2" id="KW-1185">Reference proteome</keyword>
<dbReference type="AlphaFoldDB" id="A0A518IJW4"/>
<dbReference type="Proteomes" id="UP000318313">
    <property type="component" value="Chromosome"/>
</dbReference>
<dbReference type="EMBL" id="CP037452">
    <property type="protein sequence ID" value="QDV53374.1"/>
    <property type="molecule type" value="Genomic_DNA"/>
</dbReference>
<name>A0A518IJW4_9PLAN</name>
<sequence length="67" mass="7871">MKQGLRSIPDDMRRFFWFHSQRETKLNLARQASTQTLPDVELMTLKMPGTGYTGTATTIEYFRKWVS</sequence>
<evidence type="ECO:0000313" key="1">
    <source>
        <dbReference type="EMBL" id="QDV53374.1"/>
    </source>
</evidence>
<proteinExistence type="predicted"/>
<protein>
    <submittedName>
        <fullName evidence="1">Uncharacterized protein</fullName>
    </submittedName>
</protein>
<reference evidence="1 2" key="1">
    <citation type="submission" date="2019-03" db="EMBL/GenBank/DDBJ databases">
        <title>Deep-cultivation of Planctomycetes and their phenomic and genomic characterization uncovers novel biology.</title>
        <authorList>
            <person name="Wiegand S."/>
            <person name="Jogler M."/>
            <person name="Boedeker C."/>
            <person name="Pinto D."/>
            <person name="Vollmers J."/>
            <person name="Rivas-Marin E."/>
            <person name="Kohn T."/>
            <person name="Peeters S.H."/>
            <person name="Heuer A."/>
            <person name="Rast P."/>
            <person name="Oberbeckmann S."/>
            <person name="Bunk B."/>
            <person name="Jeske O."/>
            <person name="Meyerdierks A."/>
            <person name="Storesund J.E."/>
            <person name="Kallscheuer N."/>
            <person name="Luecker S."/>
            <person name="Lage O.M."/>
            <person name="Pohl T."/>
            <person name="Merkel B.J."/>
            <person name="Hornburger P."/>
            <person name="Mueller R.-W."/>
            <person name="Bruemmer F."/>
            <person name="Labrenz M."/>
            <person name="Spormann A.M."/>
            <person name="Op den Camp H."/>
            <person name="Overmann J."/>
            <person name="Amann R."/>
            <person name="Jetten M.S.M."/>
            <person name="Mascher T."/>
            <person name="Medema M.H."/>
            <person name="Devos D.P."/>
            <person name="Kaster A.-K."/>
            <person name="Ovreas L."/>
            <person name="Rohde M."/>
            <person name="Galperin M.Y."/>
            <person name="Jogler C."/>
        </authorList>
    </citation>
    <scope>NUCLEOTIDE SEQUENCE [LARGE SCALE GENOMIC DNA]</scope>
    <source>
        <strain evidence="1 2">Enr17</strain>
    </source>
</reference>
<organism evidence="1 2">
    <name type="scientific">Gimesia fumaroli</name>
    <dbReference type="NCBI Taxonomy" id="2527976"/>
    <lineage>
        <taxon>Bacteria</taxon>
        <taxon>Pseudomonadati</taxon>
        <taxon>Planctomycetota</taxon>
        <taxon>Planctomycetia</taxon>
        <taxon>Planctomycetales</taxon>
        <taxon>Planctomycetaceae</taxon>
        <taxon>Gimesia</taxon>
    </lineage>
</organism>
<evidence type="ECO:0000313" key="2">
    <source>
        <dbReference type="Proteomes" id="UP000318313"/>
    </source>
</evidence>
<accession>A0A518IJW4</accession>
<dbReference type="KEGG" id="gfm:Enr17x_54490"/>
<gene>
    <name evidence="1" type="ORF">Enr17x_54490</name>
</gene>